<evidence type="ECO:0000313" key="2">
    <source>
        <dbReference type="EMBL" id="TRO78688.1"/>
    </source>
</evidence>
<dbReference type="InterPro" id="IPR007487">
    <property type="entry name" value="ABC_transpt-TYRBP-like"/>
</dbReference>
<dbReference type="Pfam" id="PF04392">
    <property type="entry name" value="ABC_sub_bind"/>
    <property type="match status" value="1"/>
</dbReference>
<protein>
    <recommendedName>
        <fullName evidence="4">ABC transporter substrate-binding protein</fullName>
    </recommendedName>
</protein>
<dbReference type="PANTHER" id="PTHR35271">
    <property type="entry name" value="ABC TRANSPORTER, SUBSTRATE-BINDING LIPOPROTEIN-RELATED"/>
    <property type="match status" value="1"/>
</dbReference>
<dbReference type="PANTHER" id="PTHR35271:SF1">
    <property type="entry name" value="ABC TRANSPORTER, SUBSTRATE-BINDING LIPOPROTEIN"/>
    <property type="match status" value="1"/>
</dbReference>
<keyword evidence="3" id="KW-1185">Reference proteome</keyword>
<reference evidence="2 3" key="1">
    <citation type="submission" date="2019-07" db="EMBL/GenBank/DDBJ databases">
        <title>Insights of Desulfuromonas acetexigens electromicrobiology.</title>
        <authorList>
            <person name="Katuri K."/>
            <person name="Sapireddy V."/>
            <person name="Shaw D.R."/>
            <person name="Saikaly P."/>
        </authorList>
    </citation>
    <scope>NUCLEOTIDE SEQUENCE [LARGE SCALE GENOMIC DNA]</scope>
    <source>
        <strain evidence="2 3">2873</strain>
    </source>
</reference>
<dbReference type="Gene3D" id="3.40.50.2300">
    <property type="match status" value="2"/>
</dbReference>
<comment type="caution">
    <text evidence="2">The sequence shown here is derived from an EMBL/GenBank/DDBJ whole genome shotgun (WGS) entry which is preliminary data.</text>
</comment>
<organism evidence="2 3">
    <name type="scientific">Trichloromonas acetexigens</name>
    <dbReference type="NCBI Taxonomy" id="38815"/>
    <lineage>
        <taxon>Bacteria</taxon>
        <taxon>Pseudomonadati</taxon>
        <taxon>Thermodesulfobacteriota</taxon>
        <taxon>Desulfuromonadia</taxon>
        <taxon>Desulfuromonadales</taxon>
        <taxon>Trichloromonadaceae</taxon>
        <taxon>Trichloromonas</taxon>
    </lineage>
</organism>
<keyword evidence="1" id="KW-1133">Transmembrane helix</keyword>
<proteinExistence type="predicted"/>
<evidence type="ECO:0000256" key="1">
    <source>
        <dbReference type="SAM" id="Phobius"/>
    </source>
</evidence>
<sequence>MISSRAMWFGRGPDIAEIGVDSNLFVENPAMSRLFFLPVVVAACLLLPFAAPAAGKKVLYVDSYHADYIWSADILRGVKNVLESRRDIDLRVFYMDTKRNKSVDEVIAAALAAKNIIEEWQPDVVIAADDNASRYLIAPFYKFSPLPFVFCGLNWDADLYGFPLPNVTGMLEVALYEDTMEALRGLARGERIGYLASDTESERKELDNIRKRFGSDFTVRLVTTFTDLQAAFVELQQSCDMLILQECRSVEGFDHAAMMRFIEEQTQIPSAAMQKYLMHYALITFAKVGEEQGEWAARTALAILGGKAPGMIPLAENRQARIFLNMEVAHRLNLKFPRELLDGATFTSEVPPE</sequence>
<keyword evidence="1" id="KW-0472">Membrane</keyword>
<keyword evidence="1" id="KW-0812">Transmembrane</keyword>
<evidence type="ECO:0000313" key="3">
    <source>
        <dbReference type="Proteomes" id="UP000317155"/>
    </source>
</evidence>
<name>A0A550J607_9BACT</name>
<accession>A0A550J607</accession>
<dbReference type="AlphaFoldDB" id="A0A550J607"/>
<dbReference type="EMBL" id="VJVV01000015">
    <property type="protein sequence ID" value="TRO78688.1"/>
    <property type="molecule type" value="Genomic_DNA"/>
</dbReference>
<evidence type="ECO:0008006" key="4">
    <source>
        <dbReference type="Google" id="ProtNLM"/>
    </source>
</evidence>
<gene>
    <name evidence="2" type="ORF">FL622_15455</name>
</gene>
<feature type="transmembrane region" description="Helical" evidence="1">
    <location>
        <begin position="34"/>
        <end position="54"/>
    </location>
</feature>
<dbReference type="Proteomes" id="UP000317155">
    <property type="component" value="Unassembled WGS sequence"/>
</dbReference>
<dbReference type="OrthoDB" id="5644906at2"/>